<reference evidence="2 3" key="1">
    <citation type="submission" date="2021-03" db="EMBL/GenBank/DDBJ databases">
        <title>Sequencing the genomes of 1000 actinobacteria strains.</title>
        <authorList>
            <person name="Klenk H.-P."/>
        </authorList>
    </citation>
    <scope>NUCLEOTIDE SEQUENCE [LARGE SCALE GENOMIC DNA]</scope>
    <source>
        <strain evidence="2 3">DSM 13468</strain>
    </source>
</reference>
<organism evidence="2 3">
    <name type="scientific">Microbacterium phyllosphaerae</name>
    <dbReference type="NCBI Taxonomy" id="124798"/>
    <lineage>
        <taxon>Bacteria</taxon>
        <taxon>Bacillati</taxon>
        <taxon>Actinomycetota</taxon>
        <taxon>Actinomycetes</taxon>
        <taxon>Micrococcales</taxon>
        <taxon>Microbacteriaceae</taxon>
        <taxon>Microbacterium</taxon>
    </lineage>
</organism>
<feature type="region of interest" description="Disordered" evidence="1">
    <location>
        <begin position="1"/>
        <end position="20"/>
    </location>
</feature>
<sequence length="81" mass="8836">MDSIMGRAETLAGASAGGPVKDVQISKRARSADGRGTVLSDPARFAVYYRLPEDPKTALRRMAPMCLTLDEEELRALEQAR</sequence>
<protein>
    <submittedName>
        <fullName evidence="2">Uncharacterized protein</fullName>
    </submittedName>
</protein>
<dbReference type="EMBL" id="JAGIOA010000001">
    <property type="protein sequence ID" value="MBP2377026.1"/>
    <property type="molecule type" value="Genomic_DNA"/>
</dbReference>
<gene>
    <name evidence="2" type="ORF">JOF42_000521</name>
</gene>
<evidence type="ECO:0000313" key="2">
    <source>
        <dbReference type="EMBL" id="MBP2377026.1"/>
    </source>
</evidence>
<comment type="caution">
    <text evidence="2">The sequence shown here is derived from an EMBL/GenBank/DDBJ whole genome shotgun (WGS) entry which is preliminary data.</text>
</comment>
<evidence type="ECO:0000256" key="1">
    <source>
        <dbReference type="SAM" id="MobiDB-lite"/>
    </source>
</evidence>
<proteinExistence type="predicted"/>
<keyword evidence="3" id="KW-1185">Reference proteome</keyword>
<name>A0ABS4WLG4_9MICO</name>
<evidence type="ECO:0000313" key="3">
    <source>
        <dbReference type="Proteomes" id="UP000703720"/>
    </source>
</evidence>
<accession>A0ABS4WLG4</accession>
<dbReference type="Proteomes" id="UP000703720">
    <property type="component" value="Unassembled WGS sequence"/>
</dbReference>